<dbReference type="Proteomes" id="UP000474296">
    <property type="component" value="Unassembled WGS sequence"/>
</dbReference>
<reference evidence="2 3" key="1">
    <citation type="submission" date="2020-01" db="EMBL/GenBank/DDBJ databases">
        <title>Spongiivirga citrea KCTC 32990T.</title>
        <authorList>
            <person name="Wang G."/>
        </authorList>
    </citation>
    <scope>NUCLEOTIDE SEQUENCE [LARGE SCALE GENOMIC DNA]</scope>
    <source>
        <strain evidence="2 3">KCTC 32990</strain>
    </source>
</reference>
<protein>
    <recommendedName>
        <fullName evidence="4">Lipoprotein</fullName>
    </recommendedName>
</protein>
<sequence>MFKTKHQFLIYSTILFCLSFLVSCNNDDTIEPRAEEVCDLAEIAAYPGTSCCPAGFTEARPNEELNYSIHTNITNPEFTWSVVSGSIILIEGQNTENAVFRFGSGFTGGIIRISSSGDDKVCSTTISIVRI</sequence>
<evidence type="ECO:0000313" key="2">
    <source>
        <dbReference type="EMBL" id="NER18315.1"/>
    </source>
</evidence>
<evidence type="ECO:0000256" key="1">
    <source>
        <dbReference type="SAM" id="SignalP"/>
    </source>
</evidence>
<dbReference type="EMBL" id="JAABOQ010000005">
    <property type="protein sequence ID" value="NER18315.1"/>
    <property type="molecule type" value="Genomic_DNA"/>
</dbReference>
<keyword evidence="3" id="KW-1185">Reference proteome</keyword>
<gene>
    <name evidence="2" type="ORF">GWK10_13925</name>
</gene>
<comment type="caution">
    <text evidence="2">The sequence shown here is derived from an EMBL/GenBank/DDBJ whole genome shotgun (WGS) entry which is preliminary data.</text>
</comment>
<accession>A0A6M0CK58</accession>
<feature type="signal peptide" evidence="1">
    <location>
        <begin position="1"/>
        <end position="24"/>
    </location>
</feature>
<name>A0A6M0CK58_9FLAO</name>
<dbReference type="PROSITE" id="PS51257">
    <property type="entry name" value="PROKAR_LIPOPROTEIN"/>
    <property type="match status" value="1"/>
</dbReference>
<keyword evidence="1" id="KW-0732">Signal</keyword>
<feature type="chain" id="PRO_5026657739" description="Lipoprotein" evidence="1">
    <location>
        <begin position="25"/>
        <end position="131"/>
    </location>
</feature>
<organism evidence="2 3">
    <name type="scientific">Spongiivirga citrea</name>
    <dbReference type="NCBI Taxonomy" id="1481457"/>
    <lineage>
        <taxon>Bacteria</taxon>
        <taxon>Pseudomonadati</taxon>
        <taxon>Bacteroidota</taxon>
        <taxon>Flavobacteriia</taxon>
        <taxon>Flavobacteriales</taxon>
        <taxon>Flavobacteriaceae</taxon>
        <taxon>Spongiivirga</taxon>
    </lineage>
</organism>
<evidence type="ECO:0008006" key="4">
    <source>
        <dbReference type="Google" id="ProtNLM"/>
    </source>
</evidence>
<dbReference type="AlphaFoldDB" id="A0A6M0CK58"/>
<dbReference type="RefSeq" id="WP_164032988.1">
    <property type="nucleotide sequence ID" value="NZ_JAABOQ010000005.1"/>
</dbReference>
<evidence type="ECO:0000313" key="3">
    <source>
        <dbReference type="Proteomes" id="UP000474296"/>
    </source>
</evidence>
<proteinExistence type="predicted"/>